<proteinExistence type="predicted"/>
<accession>X1H329</accession>
<name>X1H329_9ZZZZ</name>
<dbReference type="EMBL" id="BARU01018017">
    <property type="protein sequence ID" value="GAH51480.1"/>
    <property type="molecule type" value="Genomic_DNA"/>
</dbReference>
<evidence type="ECO:0008006" key="2">
    <source>
        <dbReference type="Google" id="ProtNLM"/>
    </source>
</evidence>
<organism evidence="1">
    <name type="scientific">marine sediment metagenome</name>
    <dbReference type="NCBI Taxonomy" id="412755"/>
    <lineage>
        <taxon>unclassified sequences</taxon>
        <taxon>metagenomes</taxon>
        <taxon>ecological metagenomes</taxon>
    </lineage>
</organism>
<protein>
    <recommendedName>
        <fullName evidence="2">NADPH-dependent FMN reductase-like domain-containing protein</fullName>
    </recommendedName>
</protein>
<dbReference type="AlphaFoldDB" id="X1H329"/>
<reference evidence="1" key="1">
    <citation type="journal article" date="2014" name="Front. Microbiol.">
        <title>High frequency of phylogenetically diverse reductive dehalogenase-homologous genes in deep subseafloor sedimentary metagenomes.</title>
        <authorList>
            <person name="Kawai M."/>
            <person name="Futagami T."/>
            <person name="Toyoda A."/>
            <person name="Takaki Y."/>
            <person name="Nishi S."/>
            <person name="Hori S."/>
            <person name="Arai W."/>
            <person name="Tsubouchi T."/>
            <person name="Morono Y."/>
            <person name="Uchiyama I."/>
            <person name="Ito T."/>
            <person name="Fujiyama A."/>
            <person name="Inagaki F."/>
            <person name="Takami H."/>
        </authorList>
    </citation>
    <scope>NUCLEOTIDE SEQUENCE</scope>
    <source>
        <strain evidence="1">Expedition CK06-06</strain>
    </source>
</reference>
<comment type="caution">
    <text evidence="1">The sequence shown here is derived from an EMBL/GenBank/DDBJ whole genome shotgun (WGS) entry which is preliminary data.</text>
</comment>
<gene>
    <name evidence="1" type="ORF">S03H2_29819</name>
</gene>
<evidence type="ECO:0000313" key="1">
    <source>
        <dbReference type="EMBL" id="GAH51480.1"/>
    </source>
</evidence>
<sequence>MKKNQKSNKKIKSITLLGSSSGRNAGDAALLNSIMADLKKLDPNLTFSYQ</sequence>